<dbReference type="Proteomes" id="UP001497623">
    <property type="component" value="Unassembled WGS sequence"/>
</dbReference>
<feature type="domain" description="Peptidase S1" evidence="10">
    <location>
        <begin position="237"/>
        <end position="486"/>
    </location>
</feature>
<organism evidence="12 13">
    <name type="scientific">Meganyctiphanes norvegica</name>
    <name type="common">Northern krill</name>
    <name type="synonym">Thysanopoda norvegica</name>
    <dbReference type="NCBI Taxonomy" id="48144"/>
    <lineage>
        <taxon>Eukaryota</taxon>
        <taxon>Metazoa</taxon>
        <taxon>Ecdysozoa</taxon>
        <taxon>Arthropoda</taxon>
        <taxon>Crustacea</taxon>
        <taxon>Multicrustacea</taxon>
        <taxon>Malacostraca</taxon>
        <taxon>Eumalacostraca</taxon>
        <taxon>Eucarida</taxon>
        <taxon>Euphausiacea</taxon>
        <taxon>Euphausiidae</taxon>
        <taxon>Meganyctiphanes</taxon>
    </lineage>
</organism>
<feature type="compositionally biased region" description="Low complexity" evidence="8">
    <location>
        <begin position="151"/>
        <end position="185"/>
    </location>
</feature>
<dbReference type="AlphaFoldDB" id="A0AAV2QAV9"/>
<dbReference type="PANTHER" id="PTHR24258">
    <property type="entry name" value="SERINE PROTEASE-RELATED"/>
    <property type="match status" value="1"/>
</dbReference>
<reference evidence="12 13" key="1">
    <citation type="submission" date="2024-05" db="EMBL/GenBank/DDBJ databases">
        <authorList>
            <person name="Wallberg A."/>
        </authorList>
    </citation>
    <scope>NUCLEOTIDE SEQUENCE [LARGE SCALE GENOMIC DNA]</scope>
</reference>
<name>A0AAV2QAV9_MEGNR</name>
<feature type="signal peptide" evidence="9">
    <location>
        <begin position="1"/>
        <end position="25"/>
    </location>
</feature>
<dbReference type="GO" id="GO:0006508">
    <property type="term" value="P:proteolysis"/>
    <property type="evidence" value="ECO:0007669"/>
    <property type="project" value="UniProtKB-KW"/>
</dbReference>
<feature type="compositionally biased region" description="Basic residues" evidence="8">
    <location>
        <begin position="186"/>
        <end position="195"/>
    </location>
</feature>
<evidence type="ECO:0000256" key="5">
    <source>
        <dbReference type="ARBA" id="ARBA00023157"/>
    </source>
</evidence>
<dbReference type="CDD" id="cd00190">
    <property type="entry name" value="Tryp_SPc"/>
    <property type="match status" value="1"/>
</dbReference>
<evidence type="ECO:0000256" key="7">
    <source>
        <dbReference type="RuleBase" id="RU363034"/>
    </source>
</evidence>
<dbReference type="InterPro" id="IPR001254">
    <property type="entry name" value="Trypsin_dom"/>
</dbReference>
<dbReference type="GO" id="GO:0004252">
    <property type="term" value="F:serine-type endopeptidase activity"/>
    <property type="evidence" value="ECO:0007669"/>
    <property type="project" value="InterPro"/>
</dbReference>
<feature type="region of interest" description="Disordered" evidence="8">
    <location>
        <begin position="147"/>
        <end position="226"/>
    </location>
</feature>
<evidence type="ECO:0000313" key="13">
    <source>
        <dbReference type="Proteomes" id="UP001497623"/>
    </source>
</evidence>
<dbReference type="InterPro" id="IPR018114">
    <property type="entry name" value="TRYPSIN_HIS"/>
</dbReference>
<evidence type="ECO:0000256" key="8">
    <source>
        <dbReference type="SAM" id="MobiDB-lite"/>
    </source>
</evidence>
<feature type="chain" id="PRO_5043954481" evidence="9">
    <location>
        <begin position="26"/>
        <end position="488"/>
    </location>
</feature>
<protein>
    <submittedName>
        <fullName evidence="12">Uncharacterized protein</fullName>
    </submittedName>
</protein>
<dbReference type="PANTHER" id="PTHR24258:SF116">
    <property type="entry name" value="FI16631P1-RELATED"/>
    <property type="match status" value="1"/>
</dbReference>
<comment type="similarity">
    <text evidence="6">Belongs to the peptidase S1 family. CLIP subfamily.</text>
</comment>
<dbReference type="InterPro" id="IPR022700">
    <property type="entry name" value="CLIP"/>
</dbReference>
<feature type="domain" description="Clip" evidence="11">
    <location>
        <begin position="99"/>
        <end position="142"/>
    </location>
</feature>
<keyword evidence="13" id="KW-1185">Reference proteome</keyword>
<evidence type="ECO:0000256" key="3">
    <source>
        <dbReference type="ARBA" id="ARBA00022801"/>
    </source>
</evidence>
<evidence type="ECO:0000256" key="6">
    <source>
        <dbReference type="ARBA" id="ARBA00024195"/>
    </source>
</evidence>
<dbReference type="InterPro" id="IPR043504">
    <property type="entry name" value="Peptidase_S1_PA_chymotrypsin"/>
</dbReference>
<dbReference type="SMART" id="SM00680">
    <property type="entry name" value="CLIP"/>
    <property type="match status" value="1"/>
</dbReference>
<dbReference type="FunFam" id="2.40.10.10:FF:000006">
    <property type="entry name" value="Serine proteinase stubble"/>
    <property type="match status" value="1"/>
</dbReference>
<dbReference type="EMBL" id="CAXKWB010005503">
    <property type="protein sequence ID" value="CAL4078732.1"/>
    <property type="molecule type" value="Genomic_DNA"/>
</dbReference>
<dbReference type="PROSITE" id="PS00135">
    <property type="entry name" value="TRYPSIN_SER"/>
    <property type="match status" value="1"/>
</dbReference>
<evidence type="ECO:0000256" key="2">
    <source>
        <dbReference type="ARBA" id="ARBA00022729"/>
    </source>
</evidence>
<dbReference type="SUPFAM" id="SSF50494">
    <property type="entry name" value="Trypsin-like serine proteases"/>
    <property type="match status" value="1"/>
</dbReference>
<sequence>MMRRWAWCVWAVTVAVGSLALVSEAEPDEQLQLDQNPLDQSQIDQFLHNQILQAGLSPKGLGVSEGRSGRHISFNNGRLVVDLQNTARESKKRRNDAKTCTTPNGGEGLCLDLSDCPALILDFNALRKSVCFKSLFRPGVCCPIINKDPKTTTSTTTTTTTPRPTTKRPTTTAIPTTQKVTTQKPKPTRRPRPTKKPSTTTITTTSTTAATTPKPRPNPTVESAYPCGQPAVRVGRIINGTDTYPGEWPWAASIWLHGNRKTEFWCGGSLISKRYIMTAAHCTRDSKGKTFSPLQFSVRLGDHNIFSLEDDAVSHPQSYSVSSIKLHPDFKAHGFYNDLALLKLDRDVDYSDYIIPICLPTNLMAQQPLDHLQGYMPTVVGWGKTFADRGKESPILLKTRVPIWRNEPCNKAYFQPIEKIFLCAGFIEGGTDACQGDSGGPLTLFTGREWTQIGIVSFGNGCAKENVPGVYTRLTEFLPWIKTNADLL</sequence>
<evidence type="ECO:0000313" key="12">
    <source>
        <dbReference type="EMBL" id="CAL4078732.1"/>
    </source>
</evidence>
<proteinExistence type="inferred from homology"/>
<keyword evidence="5" id="KW-1015">Disulfide bond</keyword>
<evidence type="ECO:0000256" key="1">
    <source>
        <dbReference type="ARBA" id="ARBA00022670"/>
    </source>
</evidence>
<dbReference type="SMART" id="SM00020">
    <property type="entry name" value="Tryp_SPc"/>
    <property type="match status" value="1"/>
</dbReference>
<feature type="compositionally biased region" description="Low complexity" evidence="8">
    <location>
        <begin position="196"/>
        <end position="213"/>
    </location>
</feature>
<keyword evidence="2 9" id="KW-0732">Signal</keyword>
<dbReference type="InterPro" id="IPR033116">
    <property type="entry name" value="TRYPSIN_SER"/>
</dbReference>
<accession>A0AAV2QAV9</accession>
<keyword evidence="3 7" id="KW-0378">Hydrolase</keyword>
<comment type="caution">
    <text evidence="12">The sequence shown here is derived from an EMBL/GenBank/DDBJ whole genome shotgun (WGS) entry which is preliminary data.</text>
</comment>
<dbReference type="InterPro" id="IPR001314">
    <property type="entry name" value="Peptidase_S1A"/>
</dbReference>
<keyword evidence="1 7" id="KW-0645">Protease</keyword>
<evidence type="ECO:0000256" key="4">
    <source>
        <dbReference type="ARBA" id="ARBA00022825"/>
    </source>
</evidence>
<dbReference type="PROSITE" id="PS51888">
    <property type="entry name" value="CLIP"/>
    <property type="match status" value="1"/>
</dbReference>
<dbReference type="Gene3D" id="2.40.10.10">
    <property type="entry name" value="Trypsin-like serine proteases"/>
    <property type="match status" value="1"/>
</dbReference>
<dbReference type="Pfam" id="PF00089">
    <property type="entry name" value="Trypsin"/>
    <property type="match status" value="1"/>
</dbReference>
<dbReference type="PROSITE" id="PS50240">
    <property type="entry name" value="TRYPSIN_DOM"/>
    <property type="match status" value="1"/>
</dbReference>
<evidence type="ECO:0000259" key="11">
    <source>
        <dbReference type="PROSITE" id="PS51888"/>
    </source>
</evidence>
<evidence type="ECO:0000259" key="10">
    <source>
        <dbReference type="PROSITE" id="PS50240"/>
    </source>
</evidence>
<dbReference type="PRINTS" id="PR00722">
    <property type="entry name" value="CHYMOTRYPSIN"/>
</dbReference>
<gene>
    <name evidence="12" type="ORF">MNOR_LOCUS10734</name>
</gene>
<dbReference type="PROSITE" id="PS00134">
    <property type="entry name" value="TRYPSIN_HIS"/>
    <property type="match status" value="1"/>
</dbReference>
<dbReference type="InterPro" id="IPR009003">
    <property type="entry name" value="Peptidase_S1_PA"/>
</dbReference>
<evidence type="ECO:0000256" key="9">
    <source>
        <dbReference type="SAM" id="SignalP"/>
    </source>
</evidence>
<keyword evidence="4 7" id="KW-0720">Serine protease</keyword>